<dbReference type="GO" id="GO:0004364">
    <property type="term" value="F:glutathione transferase activity"/>
    <property type="evidence" value="ECO:0007669"/>
    <property type="project" value="UniProtKB-EC"/>
</dbReference>
<dbReference type="Proteomes" id="UP000077755">
    <property type="component" value="Chromosome 8"/>
</dbReference>
<dbReference type="EMBL" id="CP093350">
    <property type="protein sequence ID" value="WOH13558.1"/>
    <property type="molecule type" value="Genomic_DNA"/>
</dbReference>
<dbReference type="SFLD" id="SFLDG00358">
    <property type="entry name" value="Main_(cytGST)"/>
    <property type="match status" value="1"/>
</dbReference>
<dbReference type="EC" id="2.5.1.18" evidence="1"/>
<dbReference type="SUPFAM" id="SSF47616">
    <property type="entry name" value="GST C-terminal domain-like"/>
    <property type="match status" value="1"/>
</dbReference>
<dbReference type="KEGG" id="dcr:108198582"/>
<evidence type="ECO:0000256" key="3">
    <source>
        <dbReference type="ARBA" id="ARBA00022679"/>
    </source>
</evidence>
<dbReference type="InterPro" id="IPR004046">
    <property type="entry name" value="GST_C"/>
</dbReference>
<dbReference type="InterPro" id="IPR010987">
    <property type="entry name" value="Glutathione-S-Trfase_C-like"/>
</dbReference>
<dbReference type="InterPro" id="IPR045073">
    <property type="entry name" value="Omega/Tau-like"/>
</dbReference>
<evidence type="ECO:0000259" key="7">
    <source>
        <dbReference type="PROSITE" id="PS50405"/>
    </source>
</evidence>
<evidence type="ECO:0000256" key="1">
    <source>
        <dbReference type="ARBA" id="ARBA00012452"/>
    </source>
</evidence>
<evidence type="ECO:0000259" key="6">
    <source>
        <dbReference type="PROSITE" id="PS50404"/>
    </source>
</evidence>
<dbReference type="FunFam" id="1.20.1050.10:FF:000016">
    <property type="entry name" value="Glutathione S-transferase U9"/>
    <property type="match status" value="1"/>
</dbReference>
<dbReference type="PANTHER" id="PTHR11260:SF788">
    <property type="entry name" value="GLUTATHIONE TRANSFERASE"/>
    <property type="match status" value="1"/>
</dbReference>
<dbReference type="PANTHER" id="PTHR11260">
    <property type="entry name" value="GLUTATHIONE S-TRANSFERASE, GST, SUPERFAMILY, GST DOMAIN CONTAINING"/>
    <property type="match status" value="1"/>
</dbReference>
<dbReference type="InterPro" id="IPR004045">
    <property type="entry name" value="Glutathione_S-Trfase_N"/>
</dbReference>
<protein>
    <recommendedName>
        <fullName evidence="1">glutathione transferase</fullName>
        <ecNumber evidence="1">2.5.1.18</ecNumber>
    </recommendedName>
</protein>
<organism evidence="8 9">
    <name type="scientific">Daucus carota subsp. sativus</name>
    <name type="common">Carrot</name>
    <dbReference type="NCBI Taxonomy" id="79200"/>
    <lineage>
        <taxon>Eukaryota</taxon>
        <taxon>Viridiplantae</taxon>
        <taxon>Streptophyta</taxon>
        <taxon>Embryophyta</taxon>
        <taxon>Tracheophyta</taxon>
        <taxon>Spermatophyta</taxon>
        <taxon>Magnoliopsida</taxon>
        <taxon>eudicotyledons</taxon>
        <taxon>Gunneridae</taxon>
        <taxon>Pentapetalae</taxon>
        <taxon>asterids</taxon>
        <taxon>campanulids</taxon>
        <taxon>Apiales</taxon>
        <taxon>Apiaceae</taxon>
        <taxon>Apioideae</taxon>
        <taxon>Scandiceae</taxon>
        <taxon>Daucinae</taxon>
        <taxon>Daucus</taxon>
        <taxon>Daucus sect. Daucus</taxon>
    </lineage>
</organism>
<dbReference type="GO" id="GO:0006749">
    <property type="term" value="P:glutathione metabolic process"/>
    <property type="evidence" value="ECO:0007669"/>
    <property type="project" value="InterPro"/>
</dbReference>
<dbReference type="InterPro" id="IPR036249">
    <property type="entry name" value="Thioredoxin-like_sf"/>
</dbReference>
<comment type="catalytic activity">
    <reaction evidence="5">
        <text>RX + glutathione = an S-substituted glutathione + a halide anion + H(+)</text>
        <dbReference type="Rhea" id="RHEA:16437"/>
        <dbReference type="ChEBI" id="CHEBI:15378"/>
        <dbReference type="ChEBI" id="CHEBI:16042"/>
        <dbReference type="ChEBI" id="CHEBI:17792"/>
        <dbReference type="ChEBI" id="CHEBI:57925"/>
        <dbReference type="ChEBI" id="CHEBI:90779"/>
        <dbReference type="EC" id="2.5.1.18"/>
    </reaction>
</comment>
<sequence>MISKSELLVGCNPVHKKVPVLIHDNKIICESLIIVQYINQVWKNNGCSILPSDPYDRAVSDFWVAYYDVKLVPLLKKLKSAKGEDWIAVKRRIDREMKVLEEAFAKCSKGKVYFGGDDIGYIDIAIGGCLGWITAMEKVSGMELIEEATTPQLAAWAQRFMSNDAVKTVFPGTEKYVGFLKMMEARAKEFSNFRLSSRL</sequence>
<feature type="domain" description="GST N-terminal" evidence="6">
    <location>
        <begin position="1"/>
        <end position="46"/>
    </location>
</feature>
<dbReference type="PROSITE" id="PS50405">
    <property type="entry name" value="GST_CTER"/>
    <property type="match status" value="1"/>
</dbReference>
<dbReference type="SFLD" id="SFLDG01152">
    <property type="entry name" value="Main.3:_Omega-_and_Tau-like"/>
    <property type="match status" value="1"/>
</dbReference>
<dbReference type="Pfam" id="PF00043">
    <property type="entry name" value="GST_C"/>
    <property type="match status" value="1"/>
</dbReference>
<dbReference type="SUPFAM" id="SSF52833">
    <property type="entry name" value="Thioredoxin-like"/>
    <property type="match status" value="1"/>
</dbReference>
<dbReference type="Gene3D" id="1.20.1050.10">
    <property type="match status" value="1"/>
</dbReference>
<dbReference type="AlphaFoldDB" id="A0AAF0XSS9"/>
<feature type="domain" description="GST C-terminal" evidence="7">
    <location>
        <begin position="53"/>
        <end position="179"/>
    </location>
</feature>
<dbReference type="SFLD" id="SFLDS00019">
    <property type="entry name" value="Glutathione_Transferase_(cytos"/>
    <property type="match status" value="1"/>
</dbReference>
<name>A0AAF0XSS9_DAUCS</name>
<gene>
    <name evidence="8" type="ORF">DCAR_0833068</name>
</gene>
<evidence type="ECO:0000256" key="5">
    <source>
        <dbReference type="ARBA" id="ARBA00047960"/>
    </source>
</evidence>
<dbReference type="CDD" id="cd03185">
    <property type="entry name" value="GST_C_Tau"/>
    <property type="match status" value="1"/>
</dbReference>
<keyword evidence="3" id="KW-0808">Transferase</keyword>
<proteinExistence type="inferred from homology"/>
<evidence type="ECO:0000256" key="4">
    <source>
        <dbReference type="ARBA" id="ARBA00025743"/>
    </source>
</evidence>
<dbReference type="GO" id="GO:0005737">
    <property type="term" value="C:cytoplasm"/>
    <property type="evidence" value="ECO:0007669"/>
    <property type="project" value="TreeGrafter"/>
</dbReference>
<evidence type="ECO:0000256" key="2">
    <source>
        <dbReference type="ARBA" id="ARBA00022575"/>
    </source>
</evidence>
<dbReference type="GO" id="GO:0009407">
    <property type="term" value="P:toxin catabolic process"/>
    <property type="evidence" value="ECO:0007669"/>
    <property type="project" value="UniProtKB-ARBA"/>
</dbReference>
<comment type="similarity">
    <text evidence="4">Belongs to the GST superfamily. Tau family.</text>
</comment>
<accession>A0AAF0XSS9</accession>
<dbReference type="Pfam" id="PF02798">
    <property type="entry name" value="GST_N"/>
    <property type="match status" value="1"/>
</dbReference>
<dbReference type="Gene3D" id="3.40.30.10">
    <property type="entry name" value="Glutaredoxin"/>
    <property type="match status" value="1"/>
</dbReference>
<dbReference type="InterPro" id="IPR040079">
    <property type="entry name" value="Glutathione_S-Trfase"/>
</dbReference>
<evidence type="ECO:0000313" key="8">
    <source>
        <dbReference type="EMBL" id="WOH13558.1"/>
    </source>
</evidence>
<dbReference type="PROSITE" id="PS50404">
    <property type="entry name" value="GST_NTER"/>
    <property type="match status" value="1"/>
</dbReference>
<dbReference type="InterPro" id="IPR036282">
    <property type="entry name" value="Glutathione-S-Trfase_C_sf"/>
</dbReference>
<keyword evidence="9" id="KW-1185">Reference proteome</keyword>
<keyword evidence="2" id="KW-0216">Detoxification</keyword>
<reference evidence="8" key="1">
    <citation type="journal article" date="2016" name="Nat. Genet.">
        <title>A high-quality carrot genome assembly provides new insights into carotenoid accumulation and asterid genome evolution.</title>
        <authorList>
            <person name="Iorizzo M."/>
            <person name="Ellison S."/>
            <person name="Senalik D."/>
            <person name="Zeng P."/>
            <person name="Satapoomin P."/>
            <person name="Huang J."/>
            <person name="Bowman M."/>
            <person name="Iovene M."/>
            <person name="Sanseverino W."/>
            <person name="Cavagnaro P."/>
            <person name="Yildiz M."/>
            <person name="Macko-Podgorni A."/>
            <person name="Moranska E."/>
            <person name="Grzebelus E."/>
            <person name="Grzebelus D."/>
            <person name="Ashrafi H."/>
            <person name="Zheng Z."/>
            <person name="Cheng S."/>
            <person name="Spooner D."/>
            <person name="Van Deynze A."/>
            <person name="Simon P."/>
        </authorList>
    </citation>
    <scope>NUCLEOTIDE SEQUENCE</scope>
    <source>
        <tissue evidence="8">Leaf</tissue>
    </source>
</reference>
<reference evidence="8" key="2">
    <citation type="submission" date="2022-03" db="EMBL/GenBank/DDBJ databases">
        <title>Draft title - Genomic analysis of global carrot germplasm unveils the trajectory of domestication and the origin of high carotenoid orange carrot.</title>
        <authorList>
            <person name="Iorizzo M."/>
            <person name="Ellison S."/>
            <person name="Senalik D."/>
            <person name="Macko-Podgorni A."/>
            <person name="Grzebelus D."/>
            <person name="Bostan H."/>
            <person name="Rolling W."/>
            <person name="Curaba J."/>
            <person name="Simon P."/>
        </authorList>
    </citation>
    <scope>NUCLEOTIDE SEQUENCE</scope>
    <source>
        <tissue evidence="8">Leaf</tissue>
    </source>
</reference>
<evidence type="ECO:0000313" key="9">
    <source>
        <dbReference type="Proteomes" id="UP000077755"/>
    </source>
</evidence>
<dbReference type="InterPro" id="IPR045074">
    <property type="entry name" value="GST_C_Tau"/>
</dbReference>